<reference evidence="2" key="1">
    <citation type="submission" date="2011-08" db="EMBL/GenBank/DDBJ databases">
        <authorList>
            <person name="Rombauts S."/>
        </authorList>
    </citation>
    <scope>NUCLEOTIDE SEQUENCE</scope>
    <source>
        <strain evidence="2">London</strain>
    </source>
</reference>
<dbReference type="EMBL" id="CAEY01000548">
    <property type="status" value="NOT_ANNOTATED_CDS"/>
    <property type="molecule type" value="Genomic_DNA"/>
</dbReference>
<protein>
    <submittedName>
        <fullName evidence="1">Uncharacterized protein</fullName>
    </submittedName>
</protein>
<sequence>MCSKEIKTGLSAELKSQIITNHFKSFPFIFVFM</sequence>
<name>T1KU44_TETUR</name>
<dbReference type="Proteomes" id="UP000015104">
    <property type="component" value="Unassembled WGS sequence"/>
</dbReference>
<accession>T1KU44</accession>
<proteinExistence type="predicted"/>
<dbReference type="HOGENOM" id="CLU_3385364_0_0_1"/>
<dbReference type="EnsemblMetazoa" id="tetur21g02070.1">
    <property type="protein sequence ID" value="tetur21g02070.1"/>
    <property type="gene ID" value="tetur21g02070"/>
</dbReference>
<keyword evidence="2" id="KW-1185">Reference proteome</keyword>
<reference evidence="1" key="2">
    <citation type="submission" date="2015-06" db="UniProtKB">
        <authorList>
            <consortium name="EnsemblMetazoa"/>
        </authorList>
    </citation>
    <scope>IDENTIFICATION</scope>
</reference>
<dbReference type="AlphaFoldDB" id="T1KU44"/>
<organism evidence="1 2">
    <name type="scientific">Tetranychus urticae</name>
    <name type="common">Two-spotted spider mite</name>
    <dbReference type="NCBI Taxonomy" id="32264"/>
    <lineage>
        <taxon>Eukaryota</taxon>
        <taxon>Metazoa</taxon>
        <taxon>Ecdysozoa</taxon>
        <taxon>Arthropoda</taxon>
        <taxon>Chelicerata</taxon>
        <taxon>Arachnida</taxon>
        <taxon>Acari</taxon>
        <taxon>Acariformes</taxon>
        <taxon>Trombidiformes</taxon>
        <taxon>Prostigmata</taxon>
        <taxon>Eleutherengona</taxon>
        <taxon>Raphignathae</taxon>
        <taxon>Tetranychoidea</taxon>
        <taxon>Tetranychidae</taxon>
        <taxon>Tetranychus</taxon>
    </lineage>
</organism>
<evidence type="ECO:0000313" key="1">
    <source>
        <dbReference type="EnsemblMetazoa" id="tetur21g02070.1"/>
    </source>
</evidence>
<evidence type="ECO:0000313" key="2">
    <source>
        <dbReference type="Proteomes" id="UP000015104"/>
    </source>
</evidence>